<sequence>MTVSMREKHQKVKSLLGDEDILQMITEYLRSVGYNVTVREFKAYIKQDEFRVEKKNVYYDEVDGRLKFEEEEACVNCVMMKPGTNRDGWWKTDGLIKQITEKEIHIFENYILPGGKGKFKDGIMPADGSVQPMHLPNGQPKHSPTSDNFVCFHSNPIFLAQKSLIQEIIENRGHKVIFYLKFHCELNFKRYTRNNCDYSFKKH</sequence>
<dbReference type="AlphaFoldDB" id="U9U1X5"/>
<reference evidence="1" key="1">
    <citation type="submission" date="2013-07" db="EMBL/GenBank/DDBJ databases">
        <title>The genome of an arbuscular mycorrhizal fungus provides insights into the evolution of the oldest plant symbiosis.</title>
        <authorList>
            <consortium name="DOE Joint Genome Institute"/>
            <person name="Tisserant E."/>
            <person name="Malbreil M."/>
            <person name="Kuo A."/>
            <person name="Kohler A."/>
            <person name="Symeonidi A."/>
            <person name="Balestrini R."/>
            <person name="Charron P."/>
            <person name="Duensing N."/>
            <person name="Frei-dit-Frey N."/>
            <person name="Gianinazzi-Pearson V."/>
            <person name="Gilbert B."/>
            <person name="Handa Y."/>
            <person name="Hijri M."/>
            <person name="Kaul R."/>
            <person name="Kawaguchi M."/>
            <person name="Krajinski F."/>
            <person name="Lammers P."/>
            <person name="Lapierre D."/>
            <person name="Masclaux F.G."/>
            <person name="Murat C."/>
            <person name="Morin E."/>
            <person name="Ndikumana S."/>
            <person name="Pagni M."/>
            <person name="Petitpierre D."/>
            <person name="Requena N."/>
            <person name="Rosikiewicz P."/>
            <person name="Riley R."/>
            <person name="Saito K."/>
            <person name="San Clemente H."/>
            <person name="Shapiro H."/>
            <person name="van Tuinen D."/>
            <person name="Becard G."/>
            <person name="Bonfante P."/>
            <person name="Paszkowski U."/>
            <person name="Shachar-Hill Y."/>
            <person name="Young J.P."/>
            <person name="Sanders I.R."/>
            <person name="Henrissat B."/>
            <person name="Rensing S.A."/>
            <person name="Grigoriev I.V."/>
            <person name="Corradi N."/>
            <person name="Roux C."/>
            <person name="Martin F."/>
        </authorList>
    </citation>
    <scope>NUCLEOTIDE SEQUENCE</scope>
    <source>
        <strain evidence="1">DAOM 197198</strain>
    </source>
</reference>
<organism evidence="1">
    <name type="scientific">Rhizophagus irregularis (strain DAOM 181602 / DAOM 197198 / MUCL 43194)</name>
    <name type="common">Arbuscular mycorrhizal fungus</name>
    <name type="synonym">Glomus intraradices</name>
    <dbReference type="NCBI Taxonomy" id="747089"/>
    <lineage>
        <taxon>Eukaryota</taxon>
        <taxon>Fungi</taxon>
        <taxon>Fungi incertae sedis</taxon>
        <taxon>Mucoromycota</taxon>
        <taxon>Glomeromycotina</taxon>
        <taxon>Glomeromycetes</taxon>
        <taxon>Glomerales</taxon>
        <taxon>Glomeraceae</taxon>
        <taxon>Rhizophagus</taxon>
    </lineage>
</organism>
<dbReference type="VEuPathDB" id="FungiDB:RhiirFUN_009035"/>
<proteinExistence type="predicted"/>
<accession>U9U1X5</accession>
<dbReference type="EMBL" id="KI283647">
    <property type="protein sequence ID" value="ESA13677.1"/>
    <property type="molecule type" value="Genomic_DNA"/>
</dbReference>
<evidence type="ECO:0000313" key="1">
    <source>
        <dbReference type="EMBL" id="ESA13677.1"/>
    </source>
</evidence>
<gene>
    <name evidence="1" type="ORF">GLOINDRAFT_322924</name>
</gene>
<name>U9U1X5_RHIID</name>
<dbReference type="HOGENOM" id="CLU_1349531_0_0_1"/>
<protein>
    <recommendedName>
        <fullName evidence="2">LisH domain-containing protein</fullName>
    </recommendedName>
</protein>
<evidence type="ECO:0008006" key="2">
    <source>
        <dbReference type="Google" id="ProtNLM"/>
    </source>
</evidence>